<dbReference type="Gene3D" id="6.20.210.20">
    <property type="entry name" value="THAP domain"/>
    <property type="match status" value="1"/>
</dbReference>
<evidence type="ECO:0000313" key="16">
    <source>
        <dbReference type="Proteomes" id="UP000036403"/>
    </source>
</evidence>
<dbReference type="GO" id="GO:0008270">
    <property type="term" value="F:zinc ion binding"/>
    <property type="evidence" value="ECO:0007669"/>
    <property type="project" value="UniProtKB-KW"/>
</dbReference>
<name>A0A0J7NYS4_LASNI</name>
<accession>A0A0J7NYS4</accession>
<keyword evidence="9" id="KW-0804">Transcription</keyword>
<keyword evidence="4 12" id="KW-0863">Zinc-finger</keyword>
<proteinExistence type="inferred from homology"/>
<gene>
    <name evidence="15" type="ORF">RF55_2105</name>
</gene>
<organism evidence="15 16">
    <name type="scientific">Lasius niger</name>
    <name type="common">Black garden ant</name>
    <dbReference type="NCBI Taxonomy" id="67767"/>
    <lineage>
        <taxon>Eukaryota</taxon>
        <taxon>Metazoa</taxon>
        <taxon>Ecdysozoa</taxon>
        <taxon>Arthropoda</taxon>
        <taxon>Hexapoda</taxon>
        <taxon>Insecta</taxon>
        <taxon>Pterygota</taxon>
        <taxon>Neoptera</taxon>
        <taxon>Endopterygota</taxon>
        <taxon>Hymenoptera</taxon>
        <taxon>Apocrita</taxon>
        <taxon>Aculeata</taxon>
        <taxon>Formicoidea</taxon>
        <taxon>Formicidae</taxon>
        <taxon>Formicinae</taxon>
        <taxon>Lasius</taxon>
        <taxon>Lasius</taxon>
    </lineage>
</organism>
<comment type="subcellular location">
    <subcellularLocation>
        <location evidence="1">Nucleus</location>
        <location evidence="1">Nucleoplasm</location>
    </subcellularLocation>
</comment>
<dbReference type="GO" id="GO:0005654">
    <property type="term" value="C:nucleoplasm"/>
    <property type="evidence" value="ECO:0007669"/>
    <property type="project" value="UniProtKB-SubCell"/>
</dbReference>
<evidence type="ECO:0000256" key="13">
    <source>
        <dbReference type="SAM" id="MobiDB-lite"/>
    </source>
</evidence>
<keyword evidence="10" id="KW-0539">Nucleus</keyword>
<reference evidence="15 16" key="1">
    <citation type="submission" date="2015-04" db="EMBL/GenBank/DDBJ databases">
        <title>Lasius niger genome sequencing.</title>
        <authorList>
            <person name="Konorov E.A."/>
            <person name="Nikitin M.A."/>
            <person name="Kirill M.V."/>
            <person name="Chang P."/>
        </authorList>
    </citation>
    <scope>NUCLEOTIDE SEQUENCE [LARGE SCALE GENOMIC DNA]</scope>
    <source>
        <tissue evidence="15">Whole</tissue>
    </source>
</reference>
<dbReference type="SMART" id="SM00692">
    <property type="entry name" value="DM3"/>
    <property type="match status" value="1"/>
</dbReference>
<dbReference type="InterPro" id="IPR006612">
    <property type="entry name" value="THAP_Znf"/>
</dbReference>
<evidence type="ECO:0000256" key="11">
    <source>
        <dbReference type="ARBA" id="ARBA00023306"/>
    </source>
</evidence>
<dbReference type="SMART" id="SM00980">
    <property type="entry name" value="THAP"/>
    <property type="match status" value="1"/>
</dbReference>
<dbReference type="STRING" id="67767.A0A0J7NYS4"/>
<dbReference type="PANTHER" id="PTHR46600">
    <property type="entry name" value="THAP DOMAIN-CONTAINING"/>
    <property type="match status" value="1"/>
</dbReference>
<protein>
    <submittedName>
        <fullName evidence="15">Tudor domain-containing protein phf20l1</fullName>
    </submittedName>
</protein>
<evidence type="ECO:0000256" key="12">
    <source>
        <dbReference type="PROSITE-ProRule" id="PRU00309"/>
    </source>
</evidence>
<evidence type="ECO:0000313" key="15">
    <source>
        <dbReference type="EMBL" id="KMQ97555.1"/>
    </source>
</evidence>
<evidence type="ECO:0000256" key="9">
    <source>
        <dbReference type="ARBA" id="ARBA00023163"/>
    </source>
</evidence>
<evidence type="ECO:0000256" key="8">
    <source>
        <dbReference type="ARBA" id="ARBA00023125"/>
    </source>
</evidence>
<comment type="similarity">
    <text evidence="2">Belongs to the THAP1 family.</text>
</comment>
<keyword evidence="5" id="KW-0862">Zinc</keyword>
<comment type="caution">
    <text evidence="15">The sequence shown here is derived from an EMBL/GenBank/DDBJ whole genome shotgun (WGS) entry which is preliminary data.</text>
</comment>
<dbReference type="PROSITE" id="PS50950">
    <property type="entry name" value="ZF_THAP"/>
    <property type="match status" value="1"/>
</dbReference>
<keyword evidence="16" id="KW-1185">Reference proteome</keyword>
<dbReference type="Pfam" id="PF05485">
    <property type="entry name" value="THAP"/>
    <property type="match status" value="1"/>
</dbReference>
<dbReference type="Proteomes" id="UP000036403">
    <property type="component" value="Unassembled WGS sequence"/>
</dbReference>
<feature type="domain" description="THAP-type" evidence="14">
    <location>
        <begin position="3"/>
        <end position="88"/>
    </location>
</feature>
<dbReference type="SUPFAM" id="SSF57716">
    <property type="entry name" value="Glucocorticoid receptor-like (DNA-binding domain)"/>
    <property type="match status" value="1"/>
</dbReference>
<evidence type="ECO:0000256" key="5">
    <source>
        <dbReference type="ARBA" id="ARBA00022833"/>
    </source>
</evidence>
<sequence>MGMARKCCVRSCEADVREARAKGLPLHKFPKDVALRDRWLASGGFDESFRPTPGQVVCHRHFKRADYDHAARGGHKFLLKRGSVPSVFADYDNHPDPVIMSVKSSTSYAQEDLDLINSEILNLEHSASPLLSEARTPKSDSCGETCYSRPESSTDSLNLPDSSEVMDNECKMASLKEEIVTLVKDKLIENSDSKVNTVAMQLGIVEPEATMKADAKDLIIKEELKNIKLSDDKEFDKSEELKPKVLNRDGTKFYPGAKLEAKDFNEKWQVLLNINLTKKLNVETRPVKKLSCNMKIISV</sequence>
<keyword evidence="6" id="KW-0805">Transcription regulation</keyword>
<dbReference type="PANTHER" id="PTHR46600:SF1">
    <property type="entry name" value="THAP DOMAIN-CONTAINING PROTEIN 1"/>
    <property type="match status" value="1"/>
</dbReference>
<evidence type="ECO:0000259" key="14">
    <source>
        <dbReference type="PROSITE" id="PS50950"/>
    </source>
</evidence>
<dbReference type="InterPro" id="IPR038441">
    <property type="entry name" value="THAP_Znf_sf"/>
</dbReference>
<evidence type="ECO:0000256" key="10">
    <source>
        <dbReference type="ARBA" id="ARBA00023242"/>
    </source>
</evidence>
<evidence type="ECO:0000256" key="7">
    <source>
        <dbReference type="ARBA" id="ARBA00023054"/>
    </source>
</evidence>
<keyword evidence="7" id="KW-0175">Coiled coil</keyword>
<keyword evidence="3" id="KW-0479">Metal-binding</keyword>
<evidence type="ECO:0000256" key="2">
    <source>
        <dbReference type="ARBA" id="ARBA00006177"/>
    </source>
</evidence>
<evidence type="ECO:0000256" key="6">
    <source>
        <dbReference type="ARBA" id="ARBA00023015"/>
    </source>
</evidence>
<evidence type="ECO:0000256" key="1">
    <source>
        <dbReference type="ARBA" id="ARBA00004642"/>
    </source>
</evidence>
<feature type="compositionally biased region" description="Polar residues" evidence="13">
    <location>
        <begin position="150"/>
        <end position="161"/>
    </location>
</feature>
<dbReference type="PaxDb" id="67767-A0A0J7NYS4"/>
<dbReference type="InterPro" id="IPR026516">
    <property type="entry name" value="THAP1/10"/>
</dbReference>
<feature type="region of interest" description="Disordered" evidence="13">
    <location>
        <begin position="132"/>
        <end position="162"/>
    </location>
</feature>
<keyword evidence="11" id="KW-0131">Cell cycle</keyword>
<evidence type="ECO:0000256" key="3">
    <source>
        <dbReference type="ARBA" id="ARBA00022723"/>
    </source>
</evidence>
<dbReference type="GO" id="GO:0043565">
    <property type="term" value="F:sequence-specific DNA binding"/>
    <property type="evidence" value="ECO:0007669"/>
    <property type="project" value="InterPro"/>
</dbReference>
<dbReference type="EMBL" id="LBMM01000760">
    <property type="protein sequence ID" value="KMQ97555.1"/>
    <property type="molecule type" value="Genomic_DNA"/>
</dbReference>
<keyword evidence="8 12" id="KW-0238">DNA-binding</keyword>
<evidence type="ECO:0000256" key="4">
    <source>
        <dbReference type="ARBA" id="ARBA00022771"/>
    </source>
</evidence>
<dbReference type="AlphaFoldDB" id="A0A0J7NYS4"/>
<dbReference type="OrthoDB" id="7574697at2759"/>